<dbReference type="InterPro" id="IPR010573">
    <property type="entry name" value="MFS_Str1/Tri12-like"/>
</dbReference>
<comment type="subcellular location">
    <subcellularLocation>
        <location evidence="1">Membrane</location>
        <topology evidence="1">Multi-pass membrane protein</topology>
    </subcellularLocation>
</comment>
<evidence type="ECO:0000256" key="3">
    <source>
        <dbReference type="ARBA" id="ARBA00022692"/>
    </source>
</evidence>
<feature type="transmembrane region" description="Helical" evidence="7">
    <location>
        <begin position="123"/>
        <end position="142"/>
    </location>
</feature>
<dbReference type="InterPro" id="IPR020846">
    <property type="entry name" value="MFS_dom"/>
</dbReference>
<feature type="transmembrane region" description="Helical" evidence="7">
    <location>
        <begin position="360"/>
        <end position="382"/>
    </location>
</feature>
<evidence type="ECO:0000259" key="8">
    <source>
        <dbReference type="PROSITE" id="PS50850"/>
    </source>
</evidence>
<evidence type="ECO:0000256" key="4">
    <source>
        <dbReference type="ARBA" id="ARBA00022989"/>
    </source>
</evidence>
<dbReference type="Proteomes" id="UP000224634">
    <property type="component" value="Unassembled WGS sequence"/>
</dbReference>
<keyword evidence="4 7" id="KW-1133">Transmembrane helix</keyword>
<feature type="transmembrane region" description="Helical" evidence="7">
    <location>
        <begin position="148"/>
        <end position="167"/>
    </location>
</feature>
<dbReference type="PANTHER" id="PTHR23501:SF109">
    <property type="entry name" value="MAJOR FACILITATOR SUPERFAMILY (MFS) PROFILE DOMAIN-CONTAINING PROTEIN-RELATED"/>
    <property type="match status" value="1"/>
</dbReference>
<reference evidence="9 10" key="1">
    <citation type="submission" date="2017-10" db="EMBL/GenBank/DDBJ databases">
        <title>Comparative genomics in systemic dimorphic fungi from Ajellomycetaceae.</title>
        <authorList>
            <person name="Munoz J.F."/>
            <person name="Mcewen J.G."/>
            <person name="Clay O.K."/>
            <person name="Cuomo C.A."/>
        </authorList>
    </citation>
    <scope>NUCLEOTIDE SEQUENCE [LARGE SCALE GENOMIC DNA]</scope>
    <source>
        <strain evidence="9 10">UAMH7299</strain>
    </source>
</reference>
<dbReference type="AlphaFoldDB" id="A0A2B7Z326"/>
<feature type="transmembrane region" description="Helical" evidence="7">
    <location>
        <begin position="545"/>
        <end position="563"/>
    </location>
</feature>
<evidence type="ECO:0000313" key="10">
    <source>
        <dbReference type="Proteomes" id="UP000224634"/>
    </source>
</evidence>
<dbReference type="OrthoDB" id="4198076at2759"/>
<feature type="transmembrane region" description="Helical" evidence="7">
    <location>
        <begin position="418"/>
        <end position="439"/>
    </location>
</feature>
<feature type="domain" description="Major facilitator superfamily (MFS) profile" evidence="8">
    <location>
        <begin position="58"/>
        <end position="569"/>
    </location>
</feature>
<feature type="transmembrane region" description="Helical" evidence="7">
    <location>
        <begin position="287"/>
        <end position="307"/>
    </location>
</feature>
<dbReference type="PANTHER" id="PTHR23501">
    <property type="entry name" value="MAJOR FACILITATOR SUPERFAMILY"/>
    <property type="match status" value="1"/>
</dbReference>
<gene>
    <name evidence="9" type="ORF">AJ80_00769</name>
</gene>
<dbReference type="SUPFAM" id="SSF103473">
    <property type="entry name" value="MFS general substrate transporter"/>
    <property type="match status" value="1"/>
</dbReference>
<comment type="caution">
    <text evidence="9">The sequence shown here is derived from an EMBL/GenBank/DDBJ whole genome shotgun (WGS) entry which is preliminary data.</text>
</comment>
<dbReference type="InterPro" id="IPR053791">
    <property type="entry name" value="MFS_Tri12-like"/>
</dbReference>
<dbReference type="GO" id="GO:0022857">
    <property type="term" value="F:transmembrane transporter activity"/>
    <property type="evidence" value="ECO:0007669"/>
    <property type="project" value="InterPro"/>
</dbReference>
<dbReference type="PROSITE" id="PS50850">
    <property type="entry name" value="MFS"/>
    <property type="match status" value="1"/>
</dbReference>
<feature type="transmembrane region" description="Helical" evidence="7">
    <location>
        <begin position="256"/>
        <end position="275"/>
    </location>
</feature>
<organism evidence="9 10">
    <name type="scientific">Polytolypa hystricis (strain UAMH7299)</name>
    <dbReference type="NCBI Taxonomy" id="1447883"/>
    <lineage>
        <taxon>Eukaryota</taxon>
        <taxon>Fungi</taxon>
        <taxon>Dikarya</taxon>
        <taxon>Ascomycota</taxon>
        <taxon>Pezizomycotina</taxon>
        <taxon>Eurotiomycetes</taxon>
        <taxon>Eurotiomycetidae</taxon>
        <taxon>Onygenales</taxon>
        <taxon>Onygenales incertae sedis</taxon>
        <taxon>Polytolypa</taxon>
    </lineage>
</organism>
<dbReference type="PROSITE" id="PS00216">
    <property type="entry name" value="SUGAR_TRANSPORT_1"/>
    <property type="match status" value="1"/>
</dbReference>
<evidence type="ECO:0000256" key="6">
    <source>
        <dbReference type="SAM" id="MobiDB-lite"/>
    </source>
</evidence>
<dbReference type="CDD" id="cd06179">
    <property type="entry name" value="MFS_TRI12_like"/>
    <property type="match status" value="1"/>
</dbReference>
<evidence type="ECO:0000313" key="9">
    <source>
        <dbReference type="EMBL" id="PGH27528.1"/>
    </source>
</evidence>
<dbReference type="EMBL" id="PDNA01000006">
    <property type="protein sequence ID" value="PGH27528.1"/>
    <property type="molecule type" value="Genomic_DNA"/>
</dbReference>
<proteinExistence type="predicted"/>
<dbReference type="InterPro" id="IPR005829">
    <property type="entry name" value="Sugar_transporter_CS"/>
</dbReference>
<dbReference type="GO" id="GO:0005886">
    <property type="term" value="C:plasma membrane"/>
    <property type="evidence" value="ECO:0007669"/>
    <property type="project" value="TreeGrafter"/>
</dbReference>
<evidence type="ECO:0000256" key="5">
    <source>
        <dbReference type="ARBA" id="ARBA00023136"/>
    </source>
</evidence>
<name>A0A2B7Z326_POLH7</name>
<feature type="transmembrane region" description="Helical" evidence="7">
    <location>
        <begin position="319"/>
        <end position="340"/>
    </location>
</feature>
<evidence type="ECO:0000256" key="1">
    <source>
        <dbReference type="ARBA" id="ARBA00004141"/>
    </source>
</evidence>
<feature type="transmembrane region" description="Helical" evidence="7">
    <location>
        <begin position="179"/>
        <end position="203"/>
    </location>
</feature>
<evidence type="ECO:0000256" key="7">
    <source>
        <dbReference type="SAM" id="Phobius"/>
    </source>
</evidence>
<evidence type="ECO:0000256" key="2">
    <source>
        <dbReference type="ARBA" id="ARBA00022448"/>
    </source>
</evidence>
<protein>
    <recommendedName>
        <fullName evidence="8">Major facilitator superfamily (MFS) profile domain-containing protein</fullName>
    </recommendedName>
</protein>
<keyword evidence="2" id="KW-0813">Transport</keyword>
<keyword evidence="3 7" id="KW-0812">Transmembrane</keyword>
<feature type="transmembrane region" description="Helical" evidence="7">
    <location>
        <begin position="54"/>
        <end position="80"/>
    </location>
</feature>
<feature type="region of interest" description="Disordered" evidence="6">
    <location>
        <begin position="1"/>
        <end position="35"/>
    </location>
</feature>
<accession>A0A2B7Z326</accession>
<keyword evidence="5 7" id="KW-0472">Membrane</keyword>
<dbReference type="Pfam" id="PF06609">
    <property type="entry name" value="TRI12"/>
    <property type="match status" value="1"/>
</dbReference>
<keyword evidence="10" id="KW-1185">Reference proteome</keyword>
<dbReference type="InterPro" id="IPR036259">
    <property type="entry name" value="MFS_trans_sf"/>
</dbReference>
<feature type="transmembrane region" description="Helical" evidence="7">
    <location>
        <begin position="394"/>
        <end position="412"/>
    </location>
</feature>
<feature type="transmembrane region" description="Helical" evidence="7">
    <location>
        <begin position="215"/>
        <end position="235"/>
    </location>
</feature>
<sequence length="601" mass="63958">MSELTKENGSFGPADDMIEDATSKGQYDSKGDDNNEIRGFSADSLPPGYYRSRFFLGSVLAIGLGLWSGTAAFGYAAPILGVINADIGPDPNYVWVSLVYNTVLAVCVCLVGRLSDIFGRRYFFIGGGALSLIGCIVCATAKTIPVLIGGNVLLGAATATQLSFHFVMGELVPVRHRYVANAVVYLFTIPGSGLGPLIAQAFVSHHPNVSWRGTYYLLIATNTASLAAWVAFYFPPTFKQKHENDTISRWLKSFDYVGMFLFSSGFVVFLLGLSWGGSVYAWDSAHVISTIVVGFVVLVAFVLWECFMDLPEPFVPMRLFLNVEWVVSTVILGLGAGVYYAFSIIWPQQVANLYGNGDPIYAGGISVIVGLCIVAGQISAGFLTNYIGHNKYQILFSLVTGGGLLGAVAVGTPDNGNTVIALIVVGCFFIGWVESLAITNVTITVRDQQEIGVAGGIAGSVRSVICTILTAVYTTILSNRLGQTVPDQVPPALIDAGLPESSVASFLSALPLGPAALENVQGINEKVLAAGMRAYKVACSDAYRTVYLSTLAFTGLAIILSFIGPDIEKYLDGGVAAVLNGAETETEPFRDEKSVDEEKGT</sequence>
<feature type="transmembrane region" description="Helical" evidence="7">
    <location>
        <begin position="92"/>
        <end position="111"/>
    </location>
</feature>
<dbReference type="Gene3D" id="1.20.1250.20">
    <property type="entry name" value="MFS general substrate transporter like domains"/>
    <property type="match status" value="1"/>
</dbReference>